<keyword evidence="3" id="KW-1185">Reference proteome</keyword>
<accession>A0AAD9FPA3</accession>
<dbReference type="EMBL" id="JAODAN010000005">
    <property type="protein sequence ID" value="KAK1924374.1"/>
    <property type="molecule type" value="Genomic_DNA"/>
</dbReference>
<dbReference type="AlphaFoldDB" id="A0AAD9FPA3"/>
<dbReference type="Proteomes" id="UP001182556">
    <property type="component" value="Unassembled WGS sequence"/>
</dbReference>
<organism evidence="2 3">
    <name type="scientific">Papiliotrema laurentii</name>
    <name type="common">Cryptococcus laurentii</name>
    <dbReference type="NCBI Taxonomy" id="5418"/>
    <lineage>
        <taxon>Eukaryota</taxon>
        <taxon>Fungi</taxon>
        <taxon>Dikarya</taxon>
        <taxon>Basidiomycota</taxon>
        <taxon>Agaricomycotina</taxon>
        <taxon>Tremellomycetes</taxon>
        <taxon>Tremellales</taxon>
        <taxon>Rhynchogastremaceae</taxon>
        <taxon>Papiliotrema</taxon>
    </lineage>
</organism>
<feature type="region of interest" description="Disordered" evidence="1">
    <location>
        <begin position="91"/>
        <end position="125"/>
    </location>
</feature>
<feature type="compositionally biased region" description="Basic and acidic residues" evidence="1">
    <location>
        <begin position="244"/>
        <end position="254"/>
    </location>
</feature>
<proteinExistence type="predicted"/>
<feature type="region of interest" description="Disordered" evidence="1">
    <location>
        <begin position="1"/>
        <end position="24"/>
    </location>
</feature>
<feature type="region of interest" description="Disordered" evidence="1">
    <location>
        <begin position="244"/>
        <end position="360"/>
    </location>
</feature>
<evidence type="ECO:0000313" key="3">
    <source>
        <dbReference type="Proteomes" id="UP001182556"/>
    </source>
</evidence>
<feature type="compositionally biased region" description="Pro residues" evidence="1">
    <location>
        <begin position="285"/>
        <end position="309"/>
    </location>
</feature>
<evidence type="ECO:0000313" key="2">
    <source>
        <dbReference type="EMBL" id="KAK1924374.1"/>
    </source>
</evidence>
<gene>
    <name evidence="2" type="ORF">DB88DRAFT_490168</name>
</gene>
<reference evidence="2" key="1">
    <citation type="submission" date="2023-02" db="EMBL/GenBank/DDBJ databases">
        <title>Identification and recombinant expression of a fungal hydrolase from Papiliotrema laurentii that hydrolyzes apple cutin and clears colloidal polyester polyurethane.</title>
        <authorList>
            <consortium name="DOE Joint Genome Institute"/>
            <person name="Roman V.A."/>
            <person name="Bojanowski C."/>
            <person name="Crable B.R."/>
            <person name="Wagner D.N."/>
            <person name="Hung C.S."/>
            <person name="Nadeau L.J."/>
            <person name="Schratz L."/>
            <person name="Haridas S."/>
            <person name="Pangilinan J."/>
            <person name="Lipzen A."/>
            <person name="Na H."/>
            <person name="Yan M."/>
            <person name="Ng V."/>
            <person name="Grigoriev I.V."/>
            <person name="Spatafora J.W."/>
            <person name="Barlow D."/>
            <person name="Biffinger J."/>
            <person name="Kelley-Loughnane N."/>
            <person name="Varaljay V.A."/>
            <person name="Crookes-Goodson W.J."/>
        </authorList>
    </citation>
    <scope>NUCLEOTIDE SEQUENCE</scope>
    <source>
        <strain evidence="2">5307AH</strain>
    </source>
</reference>
<evidence type="ECO:0000256" key="1">
    <source>
        <dbReference type="SAM" id="MobiDB-lite"/>
    </source>
</evidence>
<feature type="compositionally biased region" description="Basic and acidic residues" evidence="1">
    <location>
        <begin position="335"/>
        <end position="360"/>
    </location>
</feature>
<feature type="compositionally biased region" description="Low complexity" evidence="1">
    <location>
        <begin position="91"/>
        <end position="113"/>
    </location>
</feature>
<evidence type="ECO:0008006" key="4">
    <source>
        <dbReference type="Google" id="ProtNLM"/>
    </source>
</evidence>
<protein>
    <recommendedName>
        <fullName evidence="4">SURP motif domain-containing protein</fullName>
    </recommendedName>
</protein>
<comment type="caution">
    <text evidence="2">The sequence shown here is derived from an EMBL/GenBank/DDBJ whole genome shotgun (WGS) entry which is preliminary data.</text>
</comment>
<sequence>MPPNARWKGKRPAQTSLDDQASAGIPLPSSAFVQAYEAQLVYNRDEVAQAIATKAENLPESSRNRGRGLIRWQGDDAREIWADRHDAIHLLSSLPTPGPSSARSPSRSGSASSWESLPSDEEETFFLSGSEDYEEYGRVKKQRWITALREERLREREKEDVAAGIDVVGEKPPTWDPEEEPPEPIFTLMKHTAKSLVDSPNPQMLEMRILANHSGDERFAFLRGRYARTWDSMKAAGKRAKLFDPNRKAREEKAVGALLGDYDSSDDEEDDDVVEADANNEGGGIPPPPEAGTIPGPPPDEPPPSPPPAASALSEPRDAKEEVTGSKTTGEEGEEEKRRLRRERAEEWKRKRAEALGRDA</sequence>
<feature type="compositionally biased region" description="Acidic residues" evidence="1">
    <location>
        <begin position="263"/>
        <end position="275"/>
    </location>
</feature>
<feature type="compositionally biased region" description="Basic and acidic residues" evidence="1">
    <location>
        <begin position="315"/>
        <end position="324"/>
    </location>
</feature>
<name>A0AAD9FPA3_PAPLA</name>